<protein>
    <submittedName>
        <fullName evidence="2">Molybdate transport system substrate-binding protein</fullName>
    </submittedName>
</protein>
<gene>
    <name evidence="2" type="ORF">SAMN02745775_10479</name>
</gene>
<organism evidence="2 3">
    <name type="scientific">Falsiroseomonas stagni DSM 19981</name>
    <dbReference type="NCBI Taxonomy" id="1123062"/>
    <lineage>
        <taxon>Bacteria</taxon>
        <taxon>Pseudomonadati</taxon>
        <taxon>Pseudomonadota</taxon>
        <taxon>Alphaproteobacteria</taxon>
        <taxon>Acetobacterales</taxon>
        <taxon>Roseomonadaceae</taxon>
        <taxon>Falsiroseomonas</taxon>
    </lineage>
</organism>
<dbReference type="PANTHER" id="PTHR30632">
    <property type="entry name" value="MOLYBDATE-BINDING PERIPLASMIC PROTEIN"/>
    <property type="match status" value="1"/>
</dbReference>
<dbReference type="SUPFAM" id="SSF53850">
    <property type="entry name" value="Periplasmic binding protein-like II"/>
    <property type="match status" value="1"/>
</dbReference>
<sequence>MPSRRALLAAPLLMLPGIARAQDTPAIFAAGATKHAVEELQAAERAAGRPVPSAAFDTVGALRDRILAGERPAVTLLSAEAVAAIRGRGIGPADGAVDVGRTGVGLAAPAGRPAPDIGTPEAFRNALLAAETIAYADPARGATAGRHVAVVIERLGLTEALRPKLRLVSFGVEGVAMAGRGEVTLAFSQATEIIDRPGVQLVGLLPEALNLWTVYRAAIVQDGPAARALLALLSGEAARAAYARIGFRPA</sequence>
<dbReference type="STRING" id="1123062.SAMN02745775_10479"/>
<dbReference type="InterPro" id="IPR050682">
    <property type="entry name" value="ModA/WtpA"/>
</dbReference>
<evidence type="ECO:0000313" key="3">
    <source>
        <dbReference type="Proteomes" id="UP000199473"/>
    </source>
</evidence>
<name>A0A1I4ASX8_9PROT</name>
<feature type="chain" id="PRO_5011658898" evidence="1">
    <location>
        <begin position="22"/>
        <end position="250"/>
    </location>
</feature>
<dbReference type="AlphaFoldDB" id="A0A1I4ASX8"/>
<evidence type="ECO:0000256" key="1">
    <source>
        <dbReference type="SAM" id="SignalP"/>
    </source>
</evidence>
<dbReference type="GO" id="GO:0030973">
    <property type="term" value="F:molybdate ion binding"/>
    <property type="evidence" value="ECO:0007669"/>
    <property type="project" value="TreeGrafter"/>
</dbReference>
<dbReference type="Pfam" id="PF13531">
    <property type="entry name" value="SBP_bac_11"/>
    <property type="match status" value="1"/>
</dbReference>
<keyword evidence="1" id="KW-0732">Signal</keyword>
<dbReference type="RefSeq" id="WP_175533900.1">
    <property type="nucleotide sequence ID" value="NZ_FOSQ01000004.1"/>
</dbReference>
<proteinExistence type="predicted"/>
<accession>A0A1I4ASX8</accession>
<dbReference type="Gene3D" id="3.40.190.10">
    <property type="entry name" value="Periplasmic binding protein-like II"/>
    <property type="match status" value="2"/>
</dbReference>
<dbReference type="GO" id="GO:0015689">
    <property type="term" value="P:molybdate ion transport"/>
    <property type="evidence" value="ECO:0007669"/>
    <property type="project" value="TreeGrafter"/>
</dbReference>
<reference evidence="2 3" key="1">
    <citation type="submission" date="2016-10" db="EMBL/GenBank/DDBJ databases">
        <authorList>
            <person name="de Groot N.N."/>
        </authorList>
    </citation>
    <scope>NUCLEOTIDE SEQUENCE [LARGE SCALE GENOMIC DNA]</scope>
    <source>
        <strain evidence="2 3">DSM 19981</strain>
    </source>
</reference>
<dbReference type="Proteomes" id="UP000199473">
    <property type="component" value="Unassembled WGS sequence"/>
</dbReference>
<feature type="signal peptide" evidence="1">
    <location>
        <begin position="1"/>
        <end position="21"/>
    </location>
</feature>
<dbReference type="PANTHER" id="PTHR30632:SF11">
    <property type="entry name" value="BLR4797 PROTEIN"/>
    <property type="match status" value="1"/>
</dbReference>
<keyword evidence="3" id="KW-1185">Reference proteome</keyword>
<dbReference type="EMBL" id="FOSQ01000004">
    <property type="protein sequence ID" value="SFK58746.1"/>
    <property type="molecule type" value="Genomic_DNA"/>
</dbReference>
<evidence type="ECO:0000313" key="2">
    <source>
        <dbReference type="EMBL" id="SFK58746.1"/>
    </source>
</evidence>